<evidence type="ECO:0000313" key="9">
    <source>
        <dbReference type="Proteomes" id="UP000254866"/>
    </source>
</evidence>
<dbReference type="Pfam" id="PF03810">
    <property type="entry name" value="IBN_N"/>
    <property type="match status" value="1"/>
</dbReference>
<dbReference type="GO" id="GO:0043248">
    <property type="term" value="P:proteasome assembly"/>
    <property type="evidence" value="ECO:0007669"/>
    <property type="project" value="InterPro"/>
</dbReference>
<evidence type="ECO:0000256" key="3">
    <source>
        <dbReference type="ARBA" id="ARBA00022490"/>
    </source>
</evidence>
<dbReference type="InterPro" id="IPR001494">
    <property type="entry name" value="Importin-beta_N"/>
</dbReference>
<organism evidence="8 9">
    <name type="scientific">Venustampulla echinocandica</name>
    <dbReference type="NCBI Taxonomy" id="2656787"/>
    <lineage>
        <taxon>Eukaryota</taxon>
        <taxon>Fungi</taxon>
        <taxon>Dikarya</taxon>
        <taxon>Ascomycota</taxon>
        <taxon>Pezizomycotina</taxon>
        <taxon>Leotiomycetes</taxon>
        <taxon>Helotiales</taxon>
        <taxon>Pleuroascaceae</taxon>
        <taxon>Venustampulla</taxon>
    </lineage>
</organism>
<dbReference type="OrthoDB" id="951172at2759"/>
<protein>
    <submittedName>
        <fullName evidence="8">ARM repeat-containing protein</fullName>
    </submittedName>
</protein>
<dbReference type="InterPro" id="IPR000357">
    <property type="entry name" value="HEAT"/>
</dbReference>
<evidence type="ECO:0000256" key="4">
    <source>
        <dbReference type="ARBA" id="ARBA00022737"/>
    </source>
</evidence>
<dbReference type="Pfam" id="PF13513">
    <property type="entry name" value="HEAT_EZ"/>
    <property type="match status" value="1"/>
</dbReference>
<dbReference type="Proteomes" id="UP000254866">
    <property type="component" value="Unassembled WGS sequence"/>
</dbReference>
<evidence type="ECO:0000259" key="7">
    <source>
        <dbReference type="PROSITE" id="PS50166"/>
    </source>
</evidence>
<dbReference type="FunFam" id="1.25.10.10:FF:000219">
    <property type="entry name" value="Importin subunit beta-2"/>
    <property type="match status" value="1"/>
</dbReference>
<evidence type="ECO:0000256" key="5">
    <source>
        <dbReference type="ARBA" id="ARBA00022927"/>
    </source>
</evidence>
<dbReference type="Pfam" id="PF02985">
    <property type="entry name" value="HEAT"/>
    <property type="match status" value="1"/>
</dbReference>
<dbReference type="GeneID" id="43593259"/>
<keyword evidence="2" id="KW-0813">Transport</keyword>
<reference evidence="8 9" key="1">
    <citation type="journal article" date="2018" name="IMA Fungus">
        <title>IMA Genome-F 9: Draft genome sequence of Annulohypoxylon stygium, Aspergillus mulundensis, Berkeleyomyces basicola (syn. Thielaviopsis basicola), Ceratocystis smalleyi, two Cercospora beticola strains, Coleophoma cylindrospora, Fusarium fracticaudum, Phialophora cf. hyalina, and Morchella septimelata.</title>
        <authorList>
            <person name="Wingfield B.D."/>
            <person name="Bills G.F."/>
            <person name="Dong Y."/>
            <person name="Huang W."/>
            <person name="Nel W.J."/>
            <person name="Swalarsk-Parry B.S."/>
            <person name="Vaghefi N."/>
            <person name="Wilken P.M."/>
            <person name="An Z."/>
            <person name="de Beer Z.W."/>
            <person name="De Vos L."/>
            <person name="Chen L."/>
            <person name="Duong T.A."/>
            <person name="Gao Y."/>
            <person name="Hammerbacher A."/>
            <person name="Kikkert J.R."/>
            <person name="Li Y."/>
            <person name="Li H."/>
            <person name="Li K."/>
            <person name="Li Q."/>
            <person name="Liu X."/>
            <person name="Ma X."/>
            <person name="Naidoo K."/>
            <person name="Pethybridge S.J."/>
            <person name="Sun J."/>
            <person name="Steenkamp E.T."/>
            <person name="van der Nest M.A."/>
            <person name="van Wyk S."/>
            <person name="Wingfield M.J."/>
            <person name="Xiong C."/>
            <person name="Yue Q."/>
            <person name="Zhang X."/>
        </authorList>
    </citation>
    <scope>NUCLEOTIDE SEQUENCE [LARGE SCALE GENOMIC DNA]</scope>
    <source>
        <strain evidence="8 9">BP 5553</strain>
    </source>
</reference>
<evidence type="ECO:0000256" key="1">
    <source>
        <dbReference type="ARBA" id="ARBA00004496"/>
    </source>
</evidence>
<proteinExistence type="predicted"/>
<comment type="caution">
    <text evidence="8">The sequence shown here is derived from an EMBL/GenBank/DDBJ whole genome shotgun (WGS) entry which is preliminary data.</text>
</comment>
<dbReference type="SUPFAM" id="SSF48371">
    <property type="entry name" value="ARM repeat"/>
    <property type="match status" value="1"/>
</dbReference>
<evidence type="ECO:0000313" key="8">
    <source>
        <dbReference type="EMBL" id="RDL40431.1"/>
    </source>
</evidence>
<comment type="subcellular location">
    <subcellularLocation>
        <location evidence="1">Cytoplasm</location>
    </subcellularLocation>
</comment>
<evidence type="ECO:0000256" key="2">
    <source>
        <dbReference type="ARBA" id="ARBA00022448"/>
    </source>
</evidence>
<gene>
    <name evidence="8" type="ORF">BP5553_00410</name>
</gene>
<dbReference type="EMBL" id="NPIC01000001">
    <property type="protein sequence ID" value="RDL40431.1"/>
    <property type="molecule type" value="Genomic_DNA"/>
</dbReference>
<keyword evidence="5" id="KW-0653">Protein transport</keyword>
<dbReference type="SMART" id="SM00913">
    <property type="entry name" value="IBN_N"/>
    <property type="match status" value="1"/>
</dbReference>
<feature type="region of interest" description="Disordered" evidence="6">
    <location>
        <begin position="203"/>
        <end position="223"/>
    </location>
</feature>
<dbReference type="STRING" id="2656787.A0A370TY39"/>
<dbReference type="GO" id="GO:0005737">
    <property type="term" value="C:cytoplasm"/>
    <property type="evidence" value="ECO:0007669"/>
    <property type="project" value="UniProtKB-SubCell"/>
</dbReference>
<keyword evidence="9" id="KW-1185">Reference proteome</keyword>
<dbReference type="PROSITE" id="PS50166">
    <property type="entry name" value="IMPORTIN_B_NT"/>
    <property type="match status" value="1"/>
</dbReference>
<dbReference type="InterPro" id="IPR011989">
    <property type="entry name" value="ARM-like"/>
</dbReference>
<dbReference type="FunFam" id="1.25.10.10:FF:000313">
    <property type="entry name" value="Importin beta-2 subunit, putative"/>
    <property type="match status" value="1"/>
</dbReference>
<dbReference type="Gene3D" id="1.25.10.10">
    <property type="entry name" value="Leucine-rich Repeat Variant"/>
    <property type="match status" value="2"/>
</dbReference>
<dbReference type="Gene3D" id="3.30.230.100">
    <property type="match status" value="1"/>
</dbReference>
<keyword evidence="4" id="KW-0677">Repeat</keyword>
<dbReference type="GO" id="GO:0005634">
    <property type="term" value="C:nucleus"/>
    <property type="evidence" value="ECO:0007669"/>
    <property type="project" value="UniProtKB-SubCell"/>
</dbReference>
<dbReference type="GO" id="GO:0006606">
    <property type="term" value="P:protein import into nucleus"/>
    <property type="evidence" value="ECO:0007669"/>
    <property type="project" value="InterPro"/>
</dbReference>
<dbReference type="AlphaFoldDB" id="A0A370TY39"/>
<feature type="region of interest" description="Disordered" evidence="6">
    <location>
        <begin position="634"/>
        <end position="668"/>
    </location>
</feature>
<sequence>MSKTHHSAEPIELSFPLPKAPDTRVHLSLTIQATSSHLFLTTKSNGDTSTPVSLGSFVYAIPDRYNPGQTLSTPLYTHESTLEFTTRLAKLLAQRTQKPVYVGNSISFADTGMGGTVEEEMEGFRKVVEVVTDEVKKSKLNHKISQATLVAQRASDSVGDSGRAQVSARQYSTTSQSPDLHLYDTLADVIADPRPLVHLRKRSTVSKPLEESTPRSVAIEGPFRRGPSAHSHSYLASHNSPFDLSLVSSIWGWPSFKGAAVDMAWQPEQEALGQLASCLKDSLSGHNKNVQKQAETMLAQAKSSPDINNYLTYLFSSSETPAGLPYSPVEYHAVRAAAATMLKNNIRTGYKTIPPDSLTLVRSSVPLALQDKNQSIRNYAGNVITQIVTRGGILGWPQLLPELLSLIGNEPGNITPEAQEGAMDALAKVCEDNRKMLDKDYQGQRPLTFIIPKLIDFTVSDNPKVRSLALGTLNVFIPQKPQALLVSLDDLLNRLFQLANDPSSDVRRQVCRAFVQIVEIRPDKILPHIGGLVDYMIAQQKKIEDEELACDAAEFWLTVGEHGELWKSLAPYLNKIIPVLLESMVYSDEDIAMLEGGGNDADEEDRAEDIKPTFAKTKGARILTNGEEVEVVENGGGYAKLGDDDDDLDEGEIEEFDDDDDDDDNPEDRWNLRKCSAAALDVFATDFRGPVFETILPYLMTNLRHEEWPYREAAVLALGAVAEGCLEVVTPHLPDLVPYLISLLNDPEPLVRQITCWTLGRYSSWGANLNTAALRAQFFEPMMEGILTKMLDNNKRVQEAGASAFAHLEEKAGHALTPYCEPIIRQFVRCFEKYKDRNMFILYDCVQTLAEHVGHGLAQPQLIDILMPALIHRWNKVSDQSKELFPLLECLSYVATALSTSFAPFAQPVFARCTKIIHQNLEEYMASVNNPILDTPDKDFLVTSLDLVSAIVQAVDQKQSAELVSGTQPGLFDLLTFCMEDAENEVRQSAYAVLGDCAKYAFPQLRPFLPTLLPILIQQLDLDQILDEQIATGFSVLNNACWSAGEIAIQYGKELEPYVGQLLERYLHILGNPEVPRSVLENSAIALGRLGLDNSGVLAPVLSTFSEPFLKSIHSVEHTVEKATAMKGFCLVVLKNPQAMEKDLARLFTIIARYNNFVEVNPLIADLRQIFQHTLETYKSLIPDMNAFLTSQIAPADVTALRTIYSL</sequence>
<dbReference type="PANTHER" id="PTHR10527">
    <property type="entry name" value="IMPORTIN BETA"/>
    <property type="match status" value="1"/>
</dbReference>
<dbReference type="InterPro" id="IPR040122">
    <property type="entry name" value="Importin_beta"/>
</dbReference>
<dbReference type="InterPro" id="IPR016024">
    <property type="entry name" value="ARM-type_fold"/>
</dbReference>
<dbReference type="Pfam" id="PF16093">
    <property type="entry name" value="PAC4"/>
    <property type="match status" value="1"/>
</dbReference>
<dbReference type="GO" id="GO:0031267">
    <property type="term" value="F:small GTPase binding"/>
    <property type="evidence" value="ECO:0007669"/>
    <property type="project" value="InterPro"/>
</dbReference>
<dbReference type="InterPro" id="IPR032157">
    <property type="entry name" value="PAC4"/>
</dbReference>
<feature type="domain" description="Importin N-terminal" evidence="7">
    <location>
        <begin position="294"/>
        <end position="371"/>
    </location>
</feature>
<keyword evidence="3" id="KW-0963">Cytoplasm</keyword>
<accession>A0A370TY39</accession>
<name>A0A370TY39_9HELO</name>
<feature type="compositionally biased region" description="Acidic residues" evidence="6">
    <location>
        <begin position="643"/>
        <end position="666"/>
    </location>
</feature>
<dbReference type="RefSeq" id="XP_031873087.1">
    <property type="nucleotide sequence ID" value="XM_032009033.1"/>
</dbReference>
<evidence type="ECO:0000256" key="6">
    <source>
        <dbReference type="SAM" id="MobiDB-lite"/>
    </source>
</evidence>